<protein>
    <submittedName>
        <fullName evidence="1">Uncharacterized protein</fullName>
    </submittedName>
</protein>
<keyword evidence="2" id="KW-1185">Reference proteome</keyword>
<gene>
    <name evidence="1" type="ORF">CEXT_37061</name>
</gene>
<comment type="caution">
    <text evidence="1">The sequence shown here is derived from an EMBL/GenBank/DDBJ whole genome shotgun (WGS) entry which is preliminary data.</text>
</comment>
<dbReference type="EMBL" id="BPLR01021685">
    <property type="protein sequence ID" value="GIX92373.1"/>
    <property type="molecule type" value="Genomic_DNA"/>
</dbReference>
<accession>A0AAV4P8P3</accession>
<evidence type="ECO:0000313" key="2">
    <source>
        <dbReference type="Proteomes" id="UP001054945"/>
    </source>
</evidence>
<name>A0AAV4P8P3_CAEEX</name>
<dbReference type="Proteomes" id="UP001054945">
    <property type="component" value="Unassembled WGS sequence"/>
</dbReference>
<organism evidence="1 2">
    <name type="scientific">Caerostris extrusa</name>
    <name type="common">Bark spider</name>
    <name type="synonym">Caerostris bankana</name>
    <dbReference type="NCBI Taxonomy" id="172846"/>
    <lineage>
        <taxon>Eukaryota</taxon>
        <taxon>Metazoa</taxon>
        <taxon>Ecdysozoa</taxon>
        <taxon>Arthropoda</taxon>
        <taxon>Chelicerata</taxon>
        <taxon>Arachnida</taxon>
        <taxon>Araneae</taxon>
        <taxon>Araneomorphae</taxon>
        <taxon>Entelegynae</taxon>
        <taxon>Araneoidea</taxon>
        <taxon>Araneidae</taxon>
        <taxon>Caerostris</taxon>
    </lineage>
</organism>
<reference evidence="1 2" key="1">
    <citation type="submission" date="2021-06" db="EMBL/GenBank/DDBJ databases">
        <title>Caerostris extrusa draft genome.</title>
        <authorList>
            <person name="Kono N."/>
            <person name="Arakawa K."/>
        </authorList>
    </citation>
    <scope>NUCLEOTIDE SEQUENCE [LARGE SCALE GENOMIC DNA]</scope>
</reference>
<dbReference type="AlphaFoldDB" id="A0AAV4P8P3"/>
<sequence>MWKIEASEQLHSNTFLSNCLFEFAISPQDRADQGVRCKKGWGRGDVRAKGVCKEVAHFITFSPLLFFRQCEPAFVKVKDRLHFYLLPDLRSSREECRSFLYPFNLFLSSAKGVILCRIEVGGGVGMRLIILCAIEVSGGVGDNLENRSIGTTPLEHVSFEQPIRVCHLAADRADQGVRCKKKGWRGVAFEQKGCAKKLPTSSLLPHFFYSVQCEDFMRPL</sequence>
<proteinExistence type="predicted"/>
<evidence type="ECO:0000313" key="1">
    <source>
        <dbReference type="EMBL" id="GIX92373.1"/>
    </source>
</evidence>